<dbReference type="Proteomes" id="UP000708208">
    <property type="component" value="Unassembled WGS sequence"/>
</dbReference>
<feature type="domain" description="Coenzyme Q-binding protein COQ10 START" evidence="4">
    <location>
        <begin position="61"/>
        <end position="189"/>
    </location>
</feature>
<evidence type="ECO:0000313" key="5">
    <source>
        <dbReference type="EMBL" id="CAG7725012.1"/>
    </source>
</evidence>
<dbReference type="PANTHER" id="PTHR12901:SF10">
    <property type="entry name" value="COENZYME Q-BINDING PROTEIN COQ10, MITOCHONDRIAL"/>
    <property type="match status" value="1"/>
</dbReference>
<dbReference type="InterPro" id="IPR044996">
    <property type="entry name" value="COQ10-like"/>
</dbReference>
<sequence length="217" mass="24697">MQTSNTSCVKFLHNSSTTPAAFRKREYCKRKQVKGVLSGGLRFSTDSDDSLNKIYSERRLMGYSMEQMFDVVLDVAAYDKFLPWCQSSVILSQKPNFLLAELRIGINPLTEKYTSNVTYSRPFSIFAESKQGRLFSHLVNHWKFSPGLKSHPNSCVVDFSVSFKFKSAFQAKLGNVFFDETAKAMTSAFYAEAQRRYGKESVPSMKIKVVPKKNNTK</sequence>
<gene>
    <name evidence="5" type="ORF">AFUS01_LOCUS13997</name>
</gene>
<dbReference type="GO" id="GO:0045333">
    <property type="term" value="P:cellular respiration"/>
    <property type="evidence" value="ECO:0007669"/>
    <property type="project" value="InterPro"/>
</dbReference>
<dbReference type="PANTHER" id="PTHR12901">
    <property type="entry name" value="SPERM PROTEIN HOMOLOG"/>
    <property type="match status" value="1"/>
</dbReference>
<comment type="subunit">
    <text evidence="2">Interacts with coenzyme Q.</text>
</comment>
<dbReference type="InterPro" id="IPR005031">
    <property type="entry name" value="COQ10_START"/>
</dbReference>
<comment type="function">
    <text evidence="3">Required for the function of coenzyme Q in the respiratory chain. May serve as a chaperone or may be involved in the transport of Q6 from its site of synthesis to the catalytic sites of the respiratory complexes.</text>
</comment>
<dbReference type="CDD" id="cd07813">
    <property type="entry name" value="COQ10p_like"/>
    <property type="match status" value="1"/>
</dbReference>
<evidence type="ECO:0000256" key="3">
    <source>
        <dbReference type="ARBA" id="ARBA00024947"/>
    </source>
</evidence>
<evidence type="ECO:0000256" key="1">
    <source>
        <dbReference type="ARBA" id="ARBA00006885"/>
    </source>
</evidence>
<dbReference type="GO" id="GO:0005739">
    <property type="term" value="C:mitochondrion"/>
    <property type="evidence" value="ECO:0007669"/>
    <property type="project" value="TreeGrafter"/>
</dbReference>
<proteinExistence type="inferred from homology"/>
<dbReference type="Pfam" id="PF03364">
    <property type="entry name" value="Polyketide_cyc"/>
    <property type="match status" value="1"/>
</dbReference>
<name>A0A8J2NT36_9HEXA</name>
<organism evidence="5 6">
    <name type="scientific">Allacma fusca</name>
    <dbReference type="NCBI Taxonomy" id="39272"/>
    <lineage>
        <taxon>Eukaryota</taxon>
        <taxon>Metazoa</taxon>
        <taxon>Ecdysozoa</taxon>
        <taxon>Arthropoda</taxon>
        <taxon>Hexapoda</taxon>
        <taxon>Collembola</taxon>
        <taxon>Symphypleona</taxon>
        <taxon>Sminthuridae</taxon>
        <taxon>Allacma</taxon>
    </lineage>
</organism>
<dbReference type="EMBL" id="CAJVCH010116595">
    <property type="protein sequence ID" value="CAG7725012.1"/>
    <property type="molecule type" value="Genomic_DNA"/>
</dbReference>
<dbReference type="OrthoDB" id="292693at2759"/>
<protein>
    <recommendedName>
        <fullName evidence="4">Coenzyme Q-binding protein COQ10 START domain-containing protein</fullName>
    </recommendedName>
</protein>
<comment type="caution">
    <text evidence="5">The sequence shown here is derived from an EMBL/GenBank/DDBJ whole genome shotgun (WGS) entry which is preliminary data.</text>
</comment>
<dbReference type="AlphaFoldDB" id="A0A8J2NT36"/>
<keyword evidence="6" id="KW-1185">Reference proteome</keyword>
<reference evidence="5" key="1">
    <citation type="submission" date="2021-06" db="EMBL/GenBank/DDBJ databases">
        <authorList>
            <person name="Hodson N. C."/>
            <person name="Mongue J. A."/>
            <person name="Jaron S. K."/>
        </authorList>
    </citation>
    <scope>NUCLEOTIDE SEQUENCE</scope>
</reference>
<accession>A0A8J2NT36</accession>
<evidence type="ECO:0000313" key="6">
    <source>
        <dbReference type="Proteomes" id="UP000708208"/>
    </source>
</evidence>
<evidence type="ECO:0000259" key="4">
    <source>
        <dbReference type="Pfam" id="PF03364"/>
    </source>
</evidence>
<dbReference type="GO" id="GO:0048039">
    <property type="term" value="F:ubiquinone binding"/>
    <property type="evidence" value="ECO:0007669"/>
    <property type="project" value="InterPro"/>
</dbReference>
<evidence type="ECO:0000256" key="2">
    <source>
        <dbReference type="ARBA" id="ARBA00011814"/>
    </source>
</evidence>
<comment type="similarity">
    <text evidence="1">Belongs to the COQ10 family.</text>
</comment>